<dbReference type="Proteomes" id="UP000001070">
    <property type="component" value="Unassembled WGS sequence"/>
</dbReference>
<feature type="compositionally biased region" description="Basic and acidic residues" evidence="1">
    <location>
        <begin position="49"/>
        <end position="64"/>
    </location>
</feature>
<dbReference type="EMBL" id="CH916366">
    <property type="protein sequence ID" value="EDV98042.1"/>
    <property type="molecule type" value="Genomic_DNA"/>
</dbReference>
<evidence type="ECO:0000313" key="3">
    <source>
        <dbReference type="Proteomes" id="UP000001070"/>
    </source>
</evidence>
<dbReference type="HOGENOM" id="CLU_1994945_0_0_1"/>
<protein>
    <submittedName>
        <fullName evidence="2">GH17208</fullName>
    </submittedName>
</protein>
<accession>B4J1W2</accession>
<dbReference type="InParanoid" id="B4J1W2"/>
<keyword evidence="3" id="KW-1185">Reference proteome</keyword>
<organism evidence="3">
    <name type="scientific">Drosophila grimshawi</name>
    <name type="common">Hawaiian fruit fly</name>
    <name type="synonym">Idiomyia grimshawi</name>
    <dbReference type="NCBI Taxonomy" id="7222"/>
    <lineage>
        <taxon>Eukaryota</taxon>
        <taxon>Metazoa</taxon>
        <taxon>Ecdysozoa</taxon>
        <taxon>Arthropoda</taxon>
        <taxon>Hexapoda</taxon>
        <taxon>Insecta</taxon>
        <taxon>Pterygota</taxon>
        <taxon>Neoptera</taxon>
        <taxon>Endopterygota</taxon>
        <taxon>Diptera</taxon>
        <taxon>Brachycera</taxon>
        <taxon>Muscomorpha</taxon>
        <taxon>Ephydroidea</taxon>
        <taxon>Drosophilidae</taxon>
        <taxon>Drosophila</taxon>
        <taxon>Hawaiian Drosophila</taxon>
    </lineage>
</organism>
<proteinExistence type="predicted"/>
<evidence type="ECO:0000256" key="1">
    <source>
        <dbReference type="SAM" id="MobiDB-lite"/>
    </source>
</evidence>
<dbReference type="AlphaFoldDB" id="B4J1W2"/>
<reference evidence="2 3" key="1">
    <citation type="journal article" date="2007" name="Nature">
        <title>Evolution of genes and genomes on the Drosophila phylogeny.</title>
        <authorList>
            <consortium name="Drosophila 12 Genomes Consortium"/>
            <person name="Clark A.G."/>
            <person name="Eisen M.B."/>
            <person name="Smith D.R."/>
            <person name="Bergman C.M."/>
            <person name="Oliver B."/>
            <person name="Markow T.A."/>
            <person name="Kaufman T.C."/>
            <person name="Kellis M."/>
            <person name="Gelbart W."/>
            <person name="Iyer V.N."/>
            <person name="Pollard D.A."/>
            <person name="Sackton T.B."/>
            <person name="Larracuente A.M."/>
            <person name="Singh N.D."/>
            <person name="Abad J.P."/>
            <person name="Abt D.N."/>
            <person name="Adryan B."/>
            <person name="Aguade M."/>
            <person name="Akashi H."/>
            <person name="Anderson W.W."/>
            <person name="Aquadro C.F."/>
            <person name="Ardell D.H."/>
            <person name="Arguello R."/>
            <person name="Artieri C.G."/>
            <person name="Barbash D.A."/>
            <person name="Barker D."/>
            <person name="Barsanti P."/>
            <person name="Batterham P."/>
            <person name="Batzoglou S."/>
            <person name="Begun D."/>
            <person name="Bhutkar A."/>
            <person name="Blanco E."/>
            <person name="Bosak S.A."/>
            <person name="Bradley R.K."/>
            <person name="Brand A.D."/>
            <person name="Brent M.R."/>
            <person name="Brooks A.N."/>
            <person name="Brown R.H."/>
            <person name="Butlin R.K."/>
            <person name="Caggese C."/>
            <person name="Calvi B.R."/>
            <person name="Bernardo de Carvalho A."/>
            <person name="Caspi A."/>
            <person name="Castrezana S."/>
            <person name="Celniker S.E."/>
            <person name="Chang J.L."/>
            <person name="Chapple C."/>
            <person name="Chatterji S."/>
            <person name="Chinwalla A."/>
            <person name="Civetta A."/>
            <person name="Clifton S.W."/>
            <person name="Comeron J.M."/>
            <person name="Costello J.C."/>
            <person name="Coyne J.A."/>
            <person name="Daub J."/>
            <person name="David R.G."/>
            <person name="Delcher A.L."/>
            <person name="Delehaunty K."/>
            <person name="Do C.B."/>
            <person name="Ebling H."/>
            <person name="Edwards K."/>
            <person name="Eickbush T."/>
            <person name="Evans J.D."/>
            <person name="Filipski A."/>
            <person name="Findeiss S."/>
            <person name="Freyhult E."/>
            <person name="Fulton L."/>
            <person name="Fulton R."/>
            <person name="Garcia A.C."/>
            <person name="Gardiner A."/>
            <person name="Garfield D.A."/>
            <person name="Garvin B.E."/>
            <person name="Gibson G."/>
            <person name="Gilbert D."/>
            <person name="Gnerre S."/>
            <person name="Godfrey J."/>
            <person name="Good R."/>
            <person name="Gotea V."/>
            <person name="Gravely B."/>
            <person name="Greenberg A.J."/>
            <person name="Griffiths-Jones S."/>
            <person name="Gross S."/>
            <person name="Guigo R."/>
            <person name="Gustafson E.A."/>
            <person name="Haerty W."/>
            <person name="Hahn M.W."/>
            <person name="Halligan D.L."/>
            <person name="Halpern A.L."/>
            <person name="Halter G.M."/>
            <person name="Han M.V."/>
            <person name="Heger A."/>
            <person name="Hillier L."/>
            <person name="Hinrichs A.S."/>
            <person name="Holmes I."/>
            <person name="Hoskins R.A."/>
            <person name="Hubisz M.J."/>
            <person name="Hultmark D."/>
            <person name="Huntley M.A."/>
            <person name="Jaffe D.B."/>
            <person name="Jagadeeshan S."/>
            <person name="Jeck W.R."/>
            <person name="Johnson J."/>
            <person name="Jones C.D."/>
            <person name="Jordan W.C."/>
            <person name="Karpen G.H."/>
            <person name="Kataoka E."/>
            <person name="Keightley P.D."/>
            <person name="Kheradpour P."/>
            <person name="Kirkness E.F."/>
            <person name="Koerich L.B."/>
            <person name="Kristiansen K."/>
            <person name="Kudrna D."/>
            <person name="Kulathinal R.J."/>
            <person name="Kumar S."/>
            <person name="Kwok R."/>
            <person name="Lander E."/>
            <person name="Langley C.H."/>
            <person name="Lapoint R."/>
            <person name="Lazzaro B.P."/>
            <person name="Lee S.J."/>
            <person name="Levesque L."/>
            <person name="Li R."/>
            <person name="Lin C.F."/>
            <person name="Lin M.F."/>
            <person name="Lindblad-Toh K."/>
            <person name="Llopart A."/>
            <person name="Long M."/>
            <person name="Low L."/>
            <person name="Lozovsky E."/>
            <person name="Lu J."/>
            <person name="Luo M."/>
            <person name="Machado C.A."/>
            <person name="Makalowski W."/>
            <person name="Marzo M."/>
            <person name="Matsuda M."/>
            <person name="Matzkin L."/>
            <person name="McAllister B."/>
            <person name="McBride C.S."/>
            <person name="McKernan B."/>
            <person name="McKernan K."/>
            <person name="Mendez-Lago M."/>
            <person name="Minx P."/>
            <person name="Mollenhauer M.U."/>
            <person name="Montooth K."/>
            <person name="Mount S.M."/>
            <person name="Mu X."/>
            <person name="Myers E."/>
            <person name="Negre B."/>
            <person name="Newfeld S."/>
            <person name="Nielsen R."/>
            <person name="Noor M.A."/>
            <person name="O'Grady P."/>
            <person name="Pachter L."/>
            <person name="Papaceit M."/>
            <person name="Parisi M.J."/>
            <person name="Parisi M."/>
            <person name="Parts L."/>
            <person name="Pedersen J.S."/>
            <person name="Pesole G."/>
            <person name="Phillippy A.M."/>
            <person name="Ponting C.P."/>
            <person name="Pop M."/>
            <person name="Porcelli D."/>
            <person name="Powell J.R."/>
            <person name="Prohaska S."/>
            <person name="Pruitt K."/>
            <person name="Puig M."/>
            <person name="Quesneville H."/>
            <person name="Ram K.R."/>
            <person name="Rand D."/>
            <person name="Rasmussen M.D."/>
            <person name="Reed L.K."/>
            <person name="Reenan R."/>
            <person name="Reily A."/>
            <person name="Remington K.A."/>
            <person name="Rieger T.T."/>
            <person name="Ritchie M.G."/>
            <person name="Robin C."/>
            <person name="Rogers Y.H."/>
            <person name="Rohde C."/>
            <person name="Rozas J."/>
            <person name="Rubenfield M.J."/>
            <person name="Ruiz A."/>
            <person name="Russo S."/>
            <person name="Salzberg S.L."/>
            <person name="Sanchez-Gracia A."/>
            <person name="Saranga D.J."/>
            <person name="Sato H."/>
            <person name="Schaeffer S.W."/>
            <person name="Schatz M.C."/>
            <person name="Schlenke T."/>
            <person name="Schwartz R."/>
            <person name="Segarra C."/>
            <person name="Singh R.S."/>
            <person name="Sirot L."/>
            <person name="Sirota M."/>
            <person name="Sisneros N.B."/>
            <person name="Smith C.D."/>
            <person name="Smith T.F."/>
            <person name="Spieth J."/>
            <person name="Stage D.E."/>
            <person name="Stark A."/>
            <person name="Stephan W."/>
            <person name="Strausberg R.L."/>
            <person name="Strempel S."/>
            <person name="Sturgill D."/>
            <person name="Sutton G."/>
            <person name="Sutton G.G."/>
            <person name="Tao W."/>
            <person name="Teichmann S."/>
            <person name="Tobari Y.N."/>
            <person name="Tomimura Y."/>
            <person name="Tsolas J.M."/>
            <person name="Valente V.L."/>
            <person name="Venter E."/>
            <person name="Venter J.C."/>
            <person name="Vicario S."/>
            <person name="Vieira F.G."/>
            <person name="Vilella A.J."/>
            <person name="Villasante A."/>
            <person name="Walenz B."/>
            <person name="Wang J."/>
            <person name="Wasserman M."/>
            <person name="Watts T."/>
            <person name="Wilson D."/>
            <person name="Wilson R.K."/>
            <person name="Wing R.A."/>
            <person name="Wolfner M.F."/>
            <person name="Wong A."/>
            <person name="Wong G.K."/>
            <person name="Wu C.I."/>
            <person name="Wu G."/>
            <person name="Yamamoto D."/>
            <person name="Yang H.P."/>
            <person name="Yang S.P."/>
            <person name="Yorke J.A."/>
            <person name="Yoshida K."/>
            <person name="Zdobnov E."/>
            <person name="Zhang P."/>
            <person name="Zhang Y."/>
            <person name="Zimin A.V."/>
            <person name="Baldwin J."/>
            <person name="Abdouelleil A."/>
            <person name="Abdulkadir J."/>
            <person name="Abebe A."/>
            <person name="Abera B."/>
            <person name="Abreu J."/>
            <person name="Acer S.C."/>
            <person name="Aftuck L."/>
            <person name="Alexander A."/>
            <person name="An P."/>
            <person name="Anderson E."/>
            <person name="Anderson S."/>
            <person name="Arachi H."/>
            <person name="Azer M."/>
            <person name="Bachantsang P."/>
            <person name="Barry A."/>
            <person name="Bayul T."/>
            <person name="Berlin A."/>
            <person name="Bessette D."/>
            <person name="Bloom T."/>
            <person name="Blye J."/>
            <person name="Boguslavskiy L."/>
            <person name="Bonnet C."/>
            <person name="Boukhgalter B."/>
            <person name="Bourzgui I."/>
            <person name="Brown A."/>
            <person name="Cahill P."/>
            <person name="Channer S."/>
            <person name="Cheshatsang Y."/>
            <person name="Chuda L."/>
            <person name="Citroen M."/>
            <person name="Collymore A."/>
            <person name="Cooke P."/>
            <person name="Costello M."/>
            <person name="D'Aco K."/>
            <person name="Daza R."/>
            <person name="De Haan G."/>
            <person name="DeGray S."/>
            <person name="DeMaso C."/>
            <person name="Dhargay N."/>
            <person name="Dooley K."/>
            <person name="Dooley E."/>
            <person name="Doricent M."/>
            <person name="Dorje P."/>
            <person name="Dorjee K."/>
            <person name="Dupes A."/>
            <person name="Elong R."/>
            <person name="Falk J."/>
            <person name="Farina A."/>
            <person name="Faro S."/>
            <person name="Ferguson D."/>
            <person name="Fisher S."/>
            <person name="Foley C.D."/>
            <person name="Franke A."/>
            <person name="Friedrich D."/>
            <person name="Gadbois L."/>
            <person name="Gearin G."/>
            <person name="Gearin C.R."/>
            <person name="Giannoukos G."/>
            <person name="Goode T."/>
            <person name="Graham J."/>
            <person name="Grandbois E."/>
            <person name="Grewal S."/>
            <person name="Gyaltsen K."/>
            <person name="Hafez N."/>
            <person name="Hagos B."/>
            <person name="Hall J."/>
            <person name="Henson C."/>
            <person name="Hollinger A."/>
            <person name="Honan T."/>
            <person name="Huard M.D."/>
            <person name="Hughes L."/>
            <person name="Hurhula B."/>
            <person name="Husby M.E."/>
            <person name="Kamat A."/>
            <person name="Kanga B."/>
            <person name="Kashin S."/>
            <person name="Khazanovich D."/>
            <person name="Kisner P."/>
            <person name="Lance K."/>
            <person name="Lara M."/>
            <person name="Lee W."/>
            <person name="Lennon N."/>
            <person name="Letendre F."/>
            <person name="LeVine R."/>
            <person name="Lipovsky A."/>
            <person name="Liu X."/>
            <person name="Liu J."/>
            <person name="Liu S."/>
            <person name="Lokyitsang T."/>
            <person name="Lokyitsang Y."/>
            <person name="Lubonja R."/>
            <person name="Lui A."/>
            <person name="MacDonald P."/>
            <person name="Magnisalis V."/>
            <person name="Maru K."/>
            <person name="Matthews C."/>
            <person name="McCusker W."/>
            <person name="McDonough S."/>
            <person name="Mehta T."/>
            <person name="Meldrim J."/>
            <person name="Meneus L."/>
            <person name="Mihai O."/>
            <person name="Mihalev A."/>
            <person name="Mihova T."/>
            <person name="Mittelman R."/>
            <person name="Mlenga V."/>
            <person name="Montmayeur A."/>
            <person name="Mulrain L."/>
            <person name="Navidi A."/>
            <person name="Naylor J."/>
            <person name="Negash T."/>
            <person name="Nguyen T."/>
            <person name="Nguyen N."/>
            <person name="Nicol R."/>
            <person name="Norbu C."/>
            <person name="Norbu N."/>
            <person name="Novod N."/>
            <person name="O'Neill B."/>
            <person name="Osman S."/>
            <person name="Markiewicz E."/>
            <person name="Oyono O.L."/>
            <person name="Patti C."/>
            <person name="Phunkhang P."/>
            <person name="Pierre F."/>
            <person name="Priest M."/>
            <person name="Raghuraman S."/>
            <person name="Rege F."/>
            <person name="Reyes R."/>
            <person name="Rise C."/>
            <person name="Rogov P."/>
            <person name="Ross K."/>
            <person name="Ryan E."/>
            <person name="Settipalli S."/>
            <person name="Shea T."/>
            <person name="Sherpa N."/>
            <person name="Shi L."/>
            <person name="Shih D."/>
            <person name="Sparrow T."/>
            <person name="Spaulding J."/>
            <person name="Stalker J."/>
            <person name="Stange-Thomann N."/>
            <person name="Stavropoulos S."/>
            <person name="Stone C."/>
            <person name="Strader C."/>
            <person name="Tesfaye S."/>
            <person name="Thomson T."/>
            <person name="Thoulutsang Y."/>
            <person name="Thoulutsang D."/>
            <person name="Topham K."/>
            <person name="Topping I."/>
            <person name="Tsamla T."/>
            <person name="Vassiliev H."/>
            <person name="Vo A."/>
            <person name="Wangchuk T."/>
            <person name="Wangdi T."/>
            <person name="Weiand M."/>
            <person name="Wilkinson J."/>
            <person name="Wilson A."/>
            <person name="Yadav S."/>
            <person name="Young G."/>
            <person name="Yu Q."/>
            <person name="Zembek L."/>
            <person name="Zhong D."/>
            <person name="Zimmer A."/>
            <person name="Zwirko Z."/>
            <person name="Jaffe D.B."/>
            <person name="Alvarez P."/>
            <person name="Brockman W."/>
            <person name="Butler J."/>
            <person name="Chin C."/>
            <person name="Gnerre S."/>
            <person name="Grabherr M."/>
            <person name="Kleber M."/>
            <person name="Mauceli E."/>
            <person name="MacCallum I."/>
        </authorList>
    </citation>
    <scope>NUCLEOTIDE SEQUENCE [LARGE SCALE GENOMIC DNA]</scope>
    <source>
        <strain evidence="3">Tucson 15287-2541.00</strain>
    </source>
</reference>
<feature type="compositionally biased region" description="Basic and acidic residues" evidence="1">
    <location>
        <begin position="26"/>
        <end position="38"/>
    </location>
</feature>
<feature type="region of interest" description="Disordered" evidence="1">
    <location>
        <begin position="26"/>
        <end position="86"/>
    </location>
</feature>
<evidence type="ECO:0000313" key="2">
    <source>
        <dbReference type="EMBL" id="EDV98042.1"/>
    </source>
</evidence>
<gene>
    <name evidence="2" type="primary">Dgri\GH17208</name>
    <name evidence="2" type="ORF">Dgri_GH17208</name>
</gene>
<name>B4J1W2_DROGR</name>
<sequence>MRTRSTELPGVHRGERRYAVVEAAKETLSERTRRRDLGGDTVAVSGADTRSESADEGGANRRSPESPAVSPDDEDTMPFELSSCPVTRTMIAGHETTAEEPRYRKQQQNVMMMASRNRNNAAGHW</sequence>